<evidence type="ECO:0000256" key="2">
    <source>
        <dbReference type="SAM" id="MobiDB-lite"/>
    </source>
</evidence>
<reference evidence="4" key="1">
    <citation type="submission" date="2020-05" db="EMBL/GenBank/DDBJ databases">
        <authorList>
            <person name="Chiriac C."/>
            <person name="Salcher M."/>
            <person name="Ghai R."/>
            <person name="Kavagutti S V."/>
        </authorList>
    </citation>
    <scope>NUCLEOTIDE SEQUENCE</scope>
</reference>
<feature type="compositionally biased region" description="Polar residues" evidence="2">
    <location>
        <begin position="216"/>
        <end position="238"/>
    </location>
</feature>
<dbReference type="EMBL" id="LR798383">
    <property type="protein sequence ID" value="CAB5228113.1"/>
    <property type="molecule type" value="Genomic_DNA"/>
</dbReference>
<gene>
    <name evidence="3" type="ORF">UFOVP1437_58</name>
    <name evidence="4" type="ORF">UFOVP1531_7</name>
</gene>
<sequence>MTDEVSSDVQAPVEAVVEVNQTNIASVEEQARADGWVPLDEFKGNPDNWADAKEFVRVGKIIKGRDEKANKLEKEIKELKNITKSMLSTMQKAEQVAYDKAARDLEARLVRAKDIGDVEEALDVTQQQHQLMEQVKVQHAQQQLSIKDSEEFQEFFPQNKWVTGTDRISKAMQKVASEISNEYAAKNPRAALKDELQYVHEEIRKEFPEQFKSELRNSSQSQVLTGSTSKPSSGSAESKLTPAEKSIVDFLKKQGYDTKSYLKALGK</sequence>
<name>A0A6J7XB77_9CAUD</name>
<evidence type="ECO:0000256" key="1">
    <source>
        <dbReference type="SAM" id="Coils"/>
    </source>
</evidence>
<keyword evidence="1" id="KW-0175">Coiled coil</keyword>
<evidence type="ECO:0000313" key="3">
    <source>
        <dbReference type="EMBL" id="CAB4212763.1"/>
    </source>
</evidence>
<proteinExistence type="predicted"/>
<organism evidence="4">
    <name type="scientific">uncultured Caudovirales phage</name>
    <dbReference type="NCBI Taxonomy" id="2100421"/>
    <lineage>
        <taxon>Viruses</taxon>
        <taxon>Duplodnaviria</taxon>
        <taxon>Heunggongvirae</taxon>
        <taxon>Uroviricota</taxon>
        <taxon>Caudoviricetes</taxon>
        <taxon>Peduoviridae</taxon>
        <taxon>Maltschvirus</taxon>
        <taxon>Maltschvirus maltsch</taxon>
    </lineage>
</organism>
<feature type="coiled-coil region" evidence="1">
    <location>
        <begin position="62"/>
        <end position="89"/>
    </location>
</feature>
<feature type="region of interest" description="Disordered" evidence="2">
    <location>
        <begin position="210"/>
        <end position="241"/>
    </location>
</feature>
<dbReference type="EMBL" id="LR797382">
    <property type="protein sequence ID" value="CAB4212763.1"/>
    <property type="molecule type" value="Genomic_DNA"/>
</dbReference>
<protein>
    <submittedName>
        <fullName evidence="4">Uncharacterized protein</fullName>
    </submittedName>
</protein>
<evidence type="ECO:0000313" key="4">
    <source>
        <dbReference type="EMBL" id="CAB5228113.1"/>
    </source>
</evidence>
<accession>A0A6J7XB77</accession>